<keyword evidence="2" id="KW-1185">Reference proteome</keyword>
<proteinExistence type="predicted"/>
<evidence type="ECO:0000313" key="2">
    <source>
        <dbReference type="Proteomes" id="UP000199365"/>
    </source>
</evidence>
<name>A0A1H1KCJ6_9BURK</name>
<sequence>MHVIDRQLLQRHFLGFAQFYDTLHPLPGTTKVPAGLRNSIGFTRNTILHAVQFVKSFVLMEHIHTMDKLGSCVSRASI</sequence>
<evidence type="ECO:0000313" key="1">
    <source>
        <dbReference type="EMBL" id="SDR60014.1"/>
    </source>
</evidence>
<accession>A0A1H1KCJ6</accession>
<dbReference type="STRING" id="157910.SAMN05445850_7079"/>
<reference evidence="2" key="1">
    <citation type="submission" date="2016-10" db="EMBL/GenBank/DDBJ databases">
        <authorList>
            <person name="Varghese N."/>
            <person name="Submissions S."/>
        </authorList>
    </citation>
    <scope>NUCLEOTIDE SEQUENCE [LARGE SCALE GENOMIC DNA]</scope>
    <source>
        <strain evidence="2">DUS833</strain>
    </source>
</reference>
<dbReference type="AlphaFoldDB" id="A0A1H1KCJ6"/>
<dbReference type="Proteomes" id="UP000199365">
    <property type="component" value="Unassembled WGS sequence"/>
</dbReference>
<dbReference type="EMBL" id="FNKX01000003">
    <property type="protein sequence ID" value="SDR60014.1"/>
    <property type="molecule type" value="Genomic_DNA"/>
</dbReference>
<organism evidence="1 2">
    <name type="scientific">Paraburkholderia tuberum</name>
    <dbReference type="NCBI Taxonomy" id="157910"/>
    <lineage>
        <taxon>Bacteria</taxon>
        <taxon>Pseudomonadati</taxon>
        <taxon>Pseudomonadota</taxon>
        <taxon>Betaproteobacteria</taxon>
        <taxon>Burkholderiales</taxon>
        <taxon>Burkholderiaceae</taxon>
        <taxon>Paraburkholderia</taxon>
    </lineage>
</organism>
<gene>
    <name evidence="1" type="ORF">SAMN05445850_7079</name>
</gene>
<protein>
    <submittedName>
        <fullName evidence="1">Uncharacterized protein</fullName>
    </submittedName>
</protein>